<evidence type="ECO:0000256" key="3">
    <source>
        <dbReference type="ARBA" id="ARBA00022801"/>
    </source>
</evidence>
<dbReference type="KEGG" id="tet:TTHERM_00529560"/>
<comment type="similarity">
    <text evidence="1">Belongs to the peptidase C2 family.</text>
</comment>
<evidence type="ECO:0000256" key="2">
    <source>
        <dbReference type="ARBA" id="ARBA00022670"/>
    </source>
</evidence>
<dbReference type="PROSITE" id="PS50203">
    <property type="entry name" value="CALPAIN_CAT"/>
    <property type="match status" value="1"/>
</dbReference>
<evidence type="ECO:0000256" key="6">
    <source>
        <dbReference type="SAM" id="MobiDB-lite"/>
    </source>
</evidence>
<feature type="domain" description="Calpain catalytic" evidence="8">
    <location>
        <begin position="271"/>
        <end position="571"/>
    </location>
</feature>
<dbReference type="SMART" id="SM00230">
    <property type="entry name" value="CysPc"/>
    <property type="match status" value="1"/>
</dbReference>
<keyword evidence="10" id="KW-1185">Reference proteome</keyword>
<dbReference type="PANTHER" id="PTHR10183:SF379">
    <property type="entry name" value="CALPAIN-5"/>
    <property type="match status" value="1"/>
</dbReference>
<feature type="region of interest" description="Disordered" evidence="6">
    <location>
        <begin position="93"/>
        <end position="122"/>
    </location>
</feature>
<dbReference type="GO" id="GO:0004198">
    <property type="term" value="F:calcium-dependent cysteine-type endopeptidase activity"/>
    <property type="evidence" value="ECO:0007669"/>
    <property type="project" value="InterPro"/>
</dbReference>
<protein>
    <submittedName>
        <fullName evidence="9">Calpain family cysteine protease</fullName>
    </submittedName>
</protein>
<dbReference type="EMBL" id="GG662522">
    <property type="protein sequence ID" value="EAR85004.2"/>
    <property type="molecule type" value="Genomic_DNA"/>
</dbReference>
<name>I7MCV6_TETTS</name>
<organism evidence="9 10">
    <name type="scientific">Tetrahymena thermophila (strain SB210)</name>
    <dbReference type="NCBI Taxonomy" id="312017"/>
    <lineage>
        <taxon>Eukaryota</taxon>
        <taxon>Sar</taxon>
        <taxon>Alveolata</taxon>
        <taxon>Ciliophora</taxon>
        <taxon>Intramacronucleata</taxon>
        <taxon>Oligohymenophorea</taxon>
        <taxon>Hymenostomatida</taxon>
        <taxon>Tetrahymenina</taxon>
        <taxon>Tetrahymenidae</taxon>
        <taxon>Tetrahymena</taxon>
    </lineage>
</organism>
<keyword evidence="7" id="KW-0472">Membrane</keyword>
<dbReference type="GO" id="GO:0006508">
    <property type="term" value="P:proteolysis"/>
    <property type="evidence" value="ECO:0007669"/>
    <property type="project" value="UniProtKB-KW"/>
</dbReference>
<dbReference type="OrthoDB" id="424753at2759"/>
<keyword evidence="2 9" id="KW-0645">Protease</keyword>
<gene>
    <name evidence="9" type="ORF">TTHERM_00529560</name>
</gene>
<evidence type="ECO:0000256" key="4">
    <source>
        <dbReference type="ARBA" id="ARBA00022807"/>
    </source>
</evidence>
<evidence type="ECO:0000256" key="7">
    <source>
        <dbReference type="SAM" id="Phobius"/>
    </source>
</evidence>
<dbReference type="Proteomes" id="UP000009168">
    <property type="component" value="Unassembled WGS sequence"/>
</dbReference>
<dbReference type="InParanoid" id="I7MCV6"/>
<proteinExistence type="inferred from homology"/>
<dbReference type="AlphaFoldDB" id="I7MCV6"/>
<keyword evidence="4" id="KW-0788">Thiol protease</keyword>
<dbReference type="InterPro" id="IPR038765">
    <property type="entry name" value="Papain-like_cys_pep_sf"/>
</dbReference>
<dbReference type="InterPro" id="IPR022684">
    <property type="entry name" value="Calpain_cysteine_protease"/>
</dbReference>
<evidence type="ECO:0000256" key="5">
    <source>
        <dbReference type="PROSITE-ProRule" id="PRU00239"/>
    </source>
</evidence>
<keyword evidence="7" id="KW-0812">Transmembrane</keyword>
<evidence type="ECO:0000259" key="8">
    <source>
        <dbReference type="PROSITE" id="PS50203"/>
    </source>
</evidence>
<keyword evidence="7" id="KW-1133">Transmembrane helix</keyword>
<evidence type="ECO:0000313" key="9">
    <source>
        <dbReference type="EMBL" id="EAR85004.2"/>
    </source>
</evidence>
<evidence type="ECO:0000256" key="1">
    <source>
        <dbReference type="ARBA" id="ARBA00007623"/>
    </source>
</evidence>
<dbReference type="GeneID" id="7837818"/>
<comment type="caution">
    <text evidence="5">Lacks conserved residue(s) required for the propagation of feature annotation.</text>
</comment>
<feature type="compositionally biased region" description="Low complexity" evidence="6">
    <location>
        <begin position="803"/>
        <end position="813"/>
    </location>
</feature>
<feature type="compositionally biased region" description="Polar residues" evidence="6">
    <location>
        <begin position="93"/>
        <end position="118"/>
    </location>
</feature>
<dbReference type="Pfam" id="PF00648">
    <property type="entry name" value="Peptidase_C2"/>
    <property type="match status" value="1"/>
</dbReference>
<keyword evidence="3" id="KW-0378">Hydrolase</keyword>
<reference evidence="10" key="1">
    <citation type="journal article" date="2006" name="PLoS Biol.">
        <title>Macronuclear genome sequence of the ciliate Tetrahymena thermophila, a model eukaryote.</title>
        <authorList>
            <person name="Eisen J.A."/>
            <person name="Coyne R.S."/>
            <person name="Wu M."/>
            <person name="Wu D."/>
            <person name="Thiagarajan M."/>
            <person name="Wortman J.R."/>
            <person name="Badger J.H."/>
            <person name="Ren Q."/>
            <person name="Amedeo P."/>
            <person name="Jones K.M."/>
            <person name="Tallon L.J."/>
            <person name="Delcher A.L."/>
            <person name="Salzberg S.L."/>
            <person name="Silva J.C."/>
            <person name="Haas B.J."/>
            <person name="Majoros W.H."/>
            <person name="Farzad M."/>
            <person name="Carlton J.M."/>
            <person name="Smith R.K. Jr."/>
            <person name="Garg J."/>
            <person name="Pearlman R.E."/>
            <person name="Karrer K.M."/>
            <person name="Sun L."/>
            <person name="Manning G."/>
            <person name="Elde N.C."/>
            <person name="Turkewitz A.P."/>
            <person name="Asai D.J."/>
            <person name="Wilkes D.E."/>
            <person name="Wang Y."/>
            <person name="Cai H."/>
            <person name="Collins K."/>
            <person name="Stewart B.A."/>
            <person name="Lee S.R."/>
            <person name="Wilamowska K."/>
            <person name="Weinberg Z."/>
            <person name="Ruzzo W.L."/>
            <person name="Wloga D."/>
            <person name="Gaertig J."/>
            <person name="Frankel J."/>
            <person name="Tsao C.-C."/>
            <person name="Gorovsky M.A."/>
            <person name="Keeling P.J."/>
            <person name="Waller R.F."/>
            <person name="Patron N.J."/>
            <person name="Cherry J.M."/>
            <person name="Stover N.A."/>
            <person name="Krieger C.J."/>
            <person name="del Toro C."/>
            <person name="Ryder H.F."/>
            <person name="Williamson S.C."/>
            <person name="Barbeau R.A."/>
            <person name="Hamilton E.P."/>
            <person name="Orias E."/>
        </authorList>
    </citation>
    <scope>NUCLEOTIDE SEQUENCE [LARGE SCALE GENOMIC DNA]</scope>
    <source>
        <strain evidence="10">SB210</strain>
    </source>
</reference>
<feature type="transmembrane region" description="Helical" evidence="7">
    <location>
        <begin position="854"/>
        <end position="877"/>
    </location>
</feature>
<dbReference type="SUPFAM" id="SSF54001">
    <property type="entry name" value="Cysteine proteinases"/>
    <property type="match status" value="1"/>
</dbReference>
<dbReference type="InterPro" id="IPR001300">
    <property type="entry name" value="Peptidase_C2_calpain_cat"/>
</dbReference>
<evidence type="ECO:0000313" key="10">
    <source>
        <dbReference type="Proteomes" id="UP000009168"/>
    </source>
</evidence>
<dbReference type="RefSeq" id="XP_001032667.2">
    <property type="nucleotide sequence ID" value="XM_001032667.2"/>
</dbReference>
<accession>I7MCV6</accession>
<dbReference type="PANTHER" id="PTHR10183">
    <property type="entry name" value="CALPAIN"/>
    <property type="match status" value="1"/>
</dbReference>
<feature type="region of interest" description="Disordered" evidence="6">
    <location>
        <begin position="791"/>
        <end position="813"/>
    </location>
</feature>
<sequence length="887" mass="104919">MSRFNPNNLRQLDLNQIDFQQDTIFSDEESLEDFKVKAKKLIKSAFNTPTRRESKSILHTGKNSSQKSVKFNEVKIEKEGDSLYVSEVTLPQNLSTNPDESVSQFNDSKYFPSQQSQNRKQKKLLVTQRDSLLSSQGPLSTRSQSAYSSISKDFQNCQQPQEFNINQQTSDKSVSSLNSSFEASSYYSMNCKSPSSQKYSLKRRAMSQRSSLCEQEYDVHEFDDPVYCKQKQITERWENTHNQILIQDVLNKYQCNIDSLLKYQKVKQTKNFQDKLFPPCAYSLANKETSYNINKICNISWKPLHMIIDIDEKKNITLGQYINSRDIMTNNWHHNNMADILSALAEDKQRVKKLLDQNFYENNEKGCFVVRINCKGVWRYILLDDMVPIFRLSKEPVFCQNKFKALRNIDIWPFMIEKALASYYYCYEKLEHADIGQTLFDLSGAPYEELNLKEEQLMIAAVEKANQMNWITMVKAISDDKNIQQLIPIYRLYTIHYVQTKKRVKLLVVELKSRDDNGYLKYCTYIKDNWDIMPPDFQEYALQQAQNDHKVFITYEELVNRFDKLVVSKIHDDYNYVCTRIKQSKQHTASMFKFYLQNSSLFYLQVSQFDKRKMTNSYKYLPCRVILSKYEPEQQQFVYRQGFYQVGRDISQEFNCEGGEYLVSVLFETNDEQALYEATLSYYGDQKICFDRVSFRQNQQIFEQQFSSYAKNQIKRKLRLGKAKHIDNSSQYYYQAPTTTQQLEKMVMLDQYTGVVIEVYNNSQLVSLNFAKNMSEVDQNQLTYIHNSLQEEKERQEQEDNNLKNPLNAKKSNKNNSQIKQFQVQSGQDQTFIYTINNYPFSIISKLKQNLKQIFSIILFRFIYLSINKIYSHYFFYFQKYIKFTLK</sequence>
<feature type="compositionally biased region" description="Basic and acidic residues" evidence="6">
    <location>
        <begin position="791"/>
        <end position="802"/>
    </location>
</feature>